<dbReference type="RefSeq" id="WP_164199479.1">
    <property type="nucleotide sequence ID" value="NZ_JAAGMP010000162.1"/>
</dbReference>
<dbReference type="PANTHER" id="PTHR43775:SF51">
    <property type="entry name" value="INACTIVE PHENOLPHTHIOCEROL SYNTHESIS POLYKETIDE SYNTHASE TYPE I PKS1-RELATED"/>
    <property type="match status" value="1"/>
</dbReference>
<keyword evidence="1" id="KW-0808">Transferase</keyword>
<evidence type="ECO:0000259" key="3">
    <source>
        <dbReference type="Pfam" id="PF08659"/>
    </source>
</evidence>
<dbReference type="EMBL" id="JAAGMP010000162">
    <property type="protein sequence ID" value="NEC17196.1"/>
    <property type="molecule type" value="Genomic_DNA"/>
</dbReference>
<keyword evidence="2" id="KW-0511">Multifunctional enzyme</keyword>
<proteinExistence type="predicted"/>
<dbReference type="SUPFAM" id="SSF51735">
    <property type="entry name" value="NAD(P)-binding Rossmann-fold domains"/>
    <property type="match status" value="1"/>
</dbReference>
<feature type="non-terminal residue" evidence="4">
    <location>
        <position position="82"/>
    </location>
</feature>
<evidence type="ECO:0000313" key="5">
    <source>
        <dbReference type="Proteomes" id="UP000469670"/>
    </source>
</evidence>
<accession>A0A7K3RPP9</accession>
<sequence>AGRRGAEAPGADELRRELEALGAEVSTVACDVSDRESVAALLAAVPEDRPLRAVVHTAGVLDDGVLSSLTPDRVDAVLRPKV</sequence>
<reference evidence="4 5" key="1">
    <citation type="submission" date="2020-01" db="EMBL/GenBank/DDBJ databases">
        <title>Insect and environment-associated Actinomycetes.</title>
        <authorList>
            <person name="Currrie C."/>
            <person name="Chevrette M."/>
            <person name="Carlson C."/>
            <person name="Stubbendieck R."/>
            <person name="Wendt-Pienkowski E."/>
        </authorList>
    </citation>
    <scope>NUCLEOTIDE SEQUENCE [LARGE SCALE GENOMIC DNA]</scope>
    <source>
        <strain evidence="4 5">SID7590</strain>
    </source>
</reference>
<name>A0A7K3RPP9_9ACTN</name>
<protein>
    <submittedName>
        <fullName evidence="4">KR domain-containing protein</fullName>
    </submittedName>
</protein>
<gene>
    <name evidence="4" type="ORF">G3I50_02755</name>
</gene>
<evidence type="ECO:0000313" key="4">
    <source>
        <dbReference type="EMBL" id="NEC17196.1"/>
    </source>
</evidence>
<dbReference type="GO" id="GO:0004312">
    <property type="term" value="F:fatty acid synthase activity"/>
    <property type="evidence" value="ECO:0007669"/>
    <property type="project" value="TreeGrafter"/>
</dbReference>
<dbReference type="AlphaFoldDB" id="A0A7K3RPP9"/>
<dbReference type="Pfam" id="PF08659">
    <property type="entry name" value="KR"/>
    <property type="match status" value="1"/>
</dbReference>
<dbReference type="InterPro" id="IPR050091">
    <property type="entry name" value="PKS_NRPS_Biosynth_Enz"/>
</dbReference>
<dbReference type="InterPro" id="IPR036291">
    <property type="entry name" value="NAD(P)-bd_dom_sf"/>
</dbReference>
<dbReference type="Proteomes" id="UP000469670">
    <property type="component" value="Unassembled WGS sequence"/>
</dbReference>
<organism evidence="4 5">
    <name type="scientific">Streptomyces parvus</name>
    <dbReference type="NCBI Taxonomy" id="66428"/>
    <lineage>
        <taxon>Bacteria</taxon>
        <taxon>Bacillati</taxon>
        <taxon>Actinomycetota</taxon>
        <taxon>Actinomycetes</taxon>
        <taxon>Kitasatosporales</taxon>
        <taxon>Streptomycetaceae</taxon>
        <taxon>Streptomyces</taxon>
    </lineage>
</organism>
<dbReference type="Gene3D" id="3.40.50.720">
    <property type="entry name" value="NAD(P)-binding Rossmann-like Domain"/>
    <property type="match status" value="1"/>
</dbReference>
<feature type="non-terminal residue" evidence="4">
    <location>
        <position position="1"/>
    </location>
</feature>
<dbReference type="PANTHER" id="PTHR43775">
    <property type="entry name" value="FATTY ACID SYNTHASE"/>
    <property type="match status" value="1"/>
</dbReference>
<evidence type="ECO:0000256" key="1">
    <source>
        <dbReference type="ARBA" id="ARBA00022679"/>
    </source>
</evidence>
<comment type="caution">
    <text evidence="4">The sequence shown here is derived from an EMBL/GenBank/DDBJ whole genome shotgun (WGS) entry which is preliminary data.</text>
</comment>
<feature type="domain" description="Ketoreductase (KR)" evidence="3">
    <location>
        <begin position="2"/>
        <end position="82"/>
    </location>
</feature>
<evidence type="ECO:0000256" key="2">
    <source>
        <dbReference type="ARBA" id="ARBA00023268"/>
    </source>
</evidence>
<dbReference type="GO" id="GO:0006633">
    <property type="term" value="P:fatty acid biosynthetic process"/>
    <property type="evidence" value="ECO:0007669"/>
    <property type="project" value="TreeGrafter"/>
</dbReference>
<dbReference type="InterPro" id="IPR013968">
    <property type="entry name" value="PKS_KR"/>
</dbReference>